<evidence type="ECO:0000256" key="10">
    <source>
        <dbReference type="SAM" id="Phobius"/>
    </source>
</evidence>
<evidence type="ECO:0000256" key="3">
    <source>
        <dbReference type="ARBA" id="ARBA00022502"/>
    </source>
</evidence>
<comment type="subcellular location">
    <subcellularLocation>
        <location evidence="1">Endoplasmic reticulum membrane</location>
        <topology evidence="1">Multi-pass membrane protein</topology>
    </subcellularLocation>
</comment>
<evidence type="ECO:0000256" key="4">
    <source>
        <dbReference type="ARBA" id="ARBA00022676"/>
    </source>
</evidence>
<comment type="caution">
    <text evidence="11">The sequence shown here is derived from an EMBL/GenBank/DDBJ whole genome shotgun (WGS) entry which is preliminary data.</text>
</comment>
<keyword evidence="4 11" id="KW-0328">Glycosyltransferase</keyword>
<evidence type="ECO:0000256" key="5">
    <source>
        <dbReference type="ARBA" id="ARBA00022679"/>
    </source>
</evidence>
<feature type="transmembrane region" description="Helical" evidence="10">
    <location>
        <begin position="337"/>
        <end position="353"/>
    </location>
</feature>
<evidence type="ECO:0000256" key="7">
    <source>
        <dbReference type="ARBA" id="ARBA00022824"/>
    </source>
</evidence>
<reference evidence="11" key="1">
    <citation type="submission" date="2021-05" db="EMBL/GenBank/DDBJ databases">
        <authorList>
            <person name="Pietrasiak N."/>
            <person name="Ward R."/>
            <person name="Stajich J.E."/>
            <person name="Kurbessoian T."/>
        </authorList>
    </citation>
    <scope>NUCLEOTIDE SEQUENCE</scope>
    <source>
        <strain evidence="11">CPER-KK1</strain>
    </source>
</reference>
<evidence type="ECO:0000256" key="9">
    <source>
        <dbReference type="ARBA" id="ARBA00023136"/>
    </source>
</evidence>
<protein>
    <submittedName>
        <fullName evidence="11">Glycosyltransferase family 39 protein</fullName>
        <ecNumber evidence="11">2.4.-.-</ecNumber>
    </submittedName>
</protein>
<dbReference type="InterPro" id="IPR007315">
    <property type="entry name" value="PIG-V/Gpi18"/>
</dbReference>
<dbReference type="GO" id="GO:0006506">
    <property type="term" value="P:GPI anchor biosynthetic process"/>
    <property type="evidence" value="ECO:0007669"/>
    <property type="project" value="UniProtKB-KW"/>
</dbReference>
<feature type="transmembrane region" description="Helical" evidence="10">
    <location>
        <begin position="25"/>
        <end position="47"/>
    </location>
</feature>
<comment type="pathway">
    <text evidence="2">Glycolipid biosynthesis; glycosylphosphatidylinositol-anchor biosynthesis.</text>
</comment>
<keyword evidence="5 11" id="KW-0808">Transferase</keyword>
<feature type="transmembrane region" description="Helical" evidence="10">
    <location>
        <begin position="289"/>
        <end position="306"/>
    </location>
</feature>
<accession>A0A951PHB4</accession>
<dbReference type="Proteomes" id="UP000753908">
    <property type="component" value="Unassembled WGS sequence"/>
</dbReference>
<feature type="transmembrane region" description="Helical" evidence="10">
    <location>
        <begin position="233"/>
        <end position="251"/>
    </location>
</feature>
<evidence type="ECO:0000313" key="11">
    <source>
        <dbReference type="EMBL" id="MBW4543154.1"/>
    </source>
</evidence>
<feature type="transmembrane region" description="Helical" evidence="10">
    <location>
        <begin position="313"/>
        <end position="331"/>
    </location>
</feature>
<keyword evidence="3" id="KW-0337">GPI-anchor biosynthesis</keyword>
<dbReference type="GO" id="GO:0016020">
    <property type="term" value="C:membrane"/>
    <property type="evidence" value="ECO:0007669"/>
    <property type="project" value="GOC"/>
</dbReference>
<dbReference type="EC" id="2.4.-.-" evidence="11"/>
<name>A0A951PHB4_9CYAN</name>
<dbReference type="GO" id="GO:0000009">
    <property type="term" value="F:alpha-1,6-mannosyltransferase activity"/>
    <property type="evidence" value="ECO:0007669"/>
    <property type="project" value="InterPro"/>
</dbReference>
<gene>
    <name evidence="11" type="ORF">KME25_01705</name>
</gene>
<evidence type="ECO:0000313" key="12">
    <source>
        <dbReference type="Proteomes" id="UP000753908"/>
    </source>
</evidence>
<dbReference type="GO" id="GO:0031501">
    <property type="term" value="C:mannosyltransferase complex"/>
    <property type="evidence" value="ECO:0007669"/>
    <property type="project" value="TreeGrafter"/>
</dbReference>
<feature type="transmembrane region" description="Helical" evidence="10">
    <location>
        <begin position="360"/>
        <end position="379"/>
    </location>
</feature>
<dbReference type="PANTHER" id="PTHR12468">
    <property type="entry name" value="GPI MANNOSYLTRANSFERASE 2"/>
    <property type="match status" value="1"/>
</dbReference>
<proteinExistence type="predicted"/>
<dbReference type="Pfam" id="PF04188">
    <property type="entry name" value="Mannosyl_trans2"/>
    <property type="match status" value="1"/>
</dbReference>
<organism evidence="11 12">
    <name type="scientific">Symplocastrum torsivum CPER-KK1</name>
    <dbReference type="NCBI Taxonomy" id="450513"/>
    <lineage>
        <taxon>Bacteria</taxon>
        <taxon>Bacillati</taxon>
        <taxon>Cyanobacteriota</taxon>
        <taxon>Cyanophyceae</taxon>
        <taxon>Oscillatoriophycideae</taxon>
        <taxon>Oscillatoriales</taxon>
        <taxon>Microcoleaceae</taxon>
        <taxon>Symplocastrum</taxon>
    </lineage>
</organism>
<reference evidence="11" key="2">
    <citation type="journal article" date="2022" name="Microbiol. Resour. Announc.">
        <title>Metagenome Sequencing to Explore Phylogenomics of Terrestrial Cyanobacteria.</title>
        <authorList>
            <person name="Ward R.D."/>
            <person name="Stajich J.E."/>
            <person name="Johansen J.R."/>
            <person name="Huntemann M."/>
            <person name="Clum A."/>
            <person name="Foster B."/>
            <person name="Foster B."/>
            <person name="Roux S."/>
            <person name="Palaniappan K."/>
            <person name="Varghese N."/>
            <person name="Mukherjee S."/>
            <person name="Reddy T.B.K."/>
            <person name="Daum C."/>
            <person name="Copeland A."/>
            <person name="Chen I.A."/>
            <person name="Ivanova N.N."/>
            <person name="Kyrpides N.C."/>
            <person name="Shapiro N."/>
            <person name="Eloe-Fadrosh E.A."/>
            <person name="Pietrasiak N."/>
        </authorList>
    </citation>
    <scope>NUCLEOTIDE SEQUENCE</scope>
    <source>
        <strain evidence="11">CPER-KK1</strain>
    </source>
</reference>
<feature type="transmembrane region" description="Helical" evidence="10">
    <location>
        <begin position="165"/>
        <end position="189"/>
    </location>
</feature>
<dbReference type="AlphaFoldDB" id="A0A951PHB4"/>
<keyword evidence="9 10" id="KW-0472">Membrane</keyword>
<evidence type="ECO:0000256" key="1">
    <source>
        <dbReference type="ARBA" id="ARBA00004477"/>
    </source>
</evidence>
<evidence type="ECO:0000256" key="6">
    <source>
        <dbReference type="ARBA" id="ARBA00022692"/>
    </source>
</evidence>
<keyword evidence="8 10" id="KW-1133">Transmembrane helix</keyword>
<dbReference type="GO" id="GO:0004376">
    <property type="term" value="F:GPI mannosyltransferase activity"/>
    <property type="evidence" value="ECO:0007669"/>
    <property type="project" value="InterPro"/>
</dbReference>
<keyword evidence="6 10" id="KW-0812">Transmembrane</keyword>
<evidence type="ECO:0000256" key="8">
    <source>
        <dbReference type="ARBA" id="ARBA00022989"/>
    </source>
</evidence>
<feature type="transmembrane region" description="Helical" evidence="10">
    <location>
        <begin position="201"/>
        <end position="226"/>
    </location>
</feature>
<feature type="transmembrane region" description="Helical" evidence="10">
    <location>
        <begin position="126"/>
        <end position="144"/>
    </location>
</feature>
<evidence type="ECO:0000256" key="2">
    <source>
        <dbReference type="ARBA" id="ARBA00004687"/>
    </source>
</evidence>
<sequence>MTPIRSREIVDSEDRLKRKRWSEGWIFVLAMWLLSRLVIIVAMQLIAPLIQAPPTDYDYTPLGFTHNFVPKAGWELFTHWDGAWYRQIATTGYDYANDGQKYPVAFFPLFPLITRGVMSLGLPFDVAGPLVNNLALLGALFFLYRWAEERFGVKEARWSTAVLAWCPFSVFGTVAYTEGLFLLVTTAALRAFDNQQHGRAAFWGALATATRATGAALVPAFLFVAWREKRHKIAYAAGLASVGGLLLFSAYCGLRFGDPIAFIHVQEAWGDQPTWGYIASHALSGNKDSLIKLIMFLGGGYLLWHLRNKLPLVALAYGVFSLAIIAYSGALQSVSRYVYAIASLSLALGLVLANHPRWGYAIIGFFALLLGRYAIRFAWWDWFF</sequence>
<keyword evidence="7" id="KW-0256">Endoplasmic reticulum</keyword>
<dbReference type="EMBL" id="JAHHIF010000002">
    <property type="protein sequence ID" value="MBW4543154.1"/>
    <property type="molecule type" value="Genomic_DNA"/>
</dbReference>
<dbReference type="PANTHER" id="PTHR12468:SF2">
    <property type="entry name" value="GPI MANNOSYLTRANSFERASE 2"/>
    <property type="match status" value="1"/>
</dbReference>